<proteinExistence type="inferred from homology"/>
<feature type="domain" description="NAD-dependent epimerase/dehydratase" evidence="2">
    <location>
        <begin position="3"/>
        <end position="232"/>
    </location>
</feature>
<comment type="caution">
    <text evidence="3">The sequence shown here is derived from an EMBL/GenBank/DDBJ whole genome shotgun (WGS) entry which is preliminary data.</text>
</comment>
<evidence type="ECO:0000313" key="3">
    <source>
        <dbReference type="EMBL" id="OGK40310.1"/>
    </source>
</evidence>
<dbReference type="InterPro" id="IPR001509">
    <property type="entry name" value="Epimerase_deHydtase"/>
</dbReference>
<dbReference type="Pfam" id="PF01370">
    <property type="entry name" value="Epimerase"/>
    <property type="match status" value="1"/>
</dbReference>
<accession>A0A1F7IAB4</accession>
<dbReference type="InterPro" id="IPR036291">
    <property type="entry name" value="NAD(P)-bd_dom_sf"/>
</dbReference>
<comment type="similarity">
    <text evidence="1">Belongs to the NAD(P)-dependent epimerase/dehydratase family.</text>
</comment>
<organism evidence="3 4">
    <name type="scientific">Candidatus Roizmanbacteria bacterium RIFCSPLOWO2_01_FULL_37_12</name>
    <dbReference type="NCBI Taxonomy" id="1802056"/>
    <lineage>
        <taxon>Bacteria</taxon>
        <taxon>Candidatus Roizmaniibacteriota</taxon>
    </lineage>
</organism>
<evidence type="ECO:0000313" key="4">
    <source>
        <dbReference type="Proteomes" id="UP000177698"/>
    </source>
</evidence>
<reference evidence="3 4" key="1">
    <citation type="journal article" date="2016" name="Nat. Commun.">
        <title>Thousands of microbial genomes shed light on interconnected biogeochemical processes in an aquifer system.</title>
        <authorList>
            <person name="Anantharaman K."/>
            <person name="Brown C.T."/>
            <person name="Hug L.A."/>
            <person name="Sharon I."/>
            <person name="Castelle C.J."/>
            <person name="Probst A.J."/>
            <person name="Thomas B.C."/>
            <person name="Singh A."/>
            <person name="Wilkins M.J."/>
            <person name="Karaoz U."/>
            <person name="Brodie E.L."/>
            <person name="Williams K.H."/>
            <person name="Hubbard S.S."/>
            <person name="Banfield J.F."/>
        </authorList>
    </citation>
    <scope>NUCLEOTIDE SEQUENCE [LARGE SCALE GENOMIC DNA]</scope>
</reference>
<dbReference type="Gene3D" id="3.40.50.720">
    <property type="entry name" value="NAD(P)-binding Rossmann-like Domain"/>
    <property type="match status" value="1"/>
</dbReference>
<evidence type="ECO:0000259" key="2">
    <source>
        <dbReference type="Pfam" id="PF01370"/>
    </source>
</evidence>
<dbReference type="PANTHER" id="PTHR43000">
    <property type="entry name" value="DTDP-D-GLUCOSE 4,6-DEHYDRATASE-RELATED"/>
    <property type="match status" value="1"/>
</dbReference>
<dbReference type="Proteomes" id="UP000177698">
    <property type="component" value="Unassembled WGS sequence"/>
</dbReference>
<name>A0A1F7IAB4_9BACT</name>
<gene>
    <name evidence="3" type="ORF">A2954_02820</name>
</gene>
<protein>
    <recommendedName>
        <fullName evidence="2">NAD-dependent epimerase/dehydratase domain-containing protein</fullName>
    </recommendedName>
</protein>
<evidence type="ECO:0000256" key="1">
    <source>
        <dbReference type="ARBA" id="ARBA00007637"/>
    </source>
</evidence>
<dbReference type="STRING" id="1802056.A2954_02820"/>
<dbReference type="SUPFAM" id="SSF51735">
    <property type="entry name" value="NAD(P)-binding Rossmann-fold domains"/>
    <property type="match status" value="1"/>
</dbReference>
<dbReference type="EMBL" id="MGAG01000026">
    <property type="protein sequence ID" value="OGK40310.1"/>
    <property type="molecule type" value="Genomic_DNA"/>
</dbReference>
<dbReference type="AlphaFoldDB" id="A0A1F7IAB4"/>
<sequence>MNILILGGAGFLGNNLIRLCLKKLNTKIVVVDSLDPRLKSNLYNLKDVLNKIKFIKGDIRNAKLMAKTVKNQDIIFNCAAQTSHPLSLKNPFLDVEINCLGNLTVLEAVKKYNKKARLIYTSSSTLIGKARDESVDEKHSEKPLDIYSANKGIVEKYYYIYGKVHGLTTLSLRFANLYGPYGKGSPDFGFINYFIDLANRNKEITIFGSGRQKRNVMFVEDAAELLYRCALRKDIFNDVYFAVHREHYSIYEIAKTIVKVFNKGILKRIPWPDIRKKIEIDNVIISGAKLFYKINWEPKYNLENGLIKTKLIIDSQTKKN</sequence>